<feature type="region of interest" description="Disordered" evidence="1">
    <location>
        <begin position="351"/>
        <end position="397"/>
    </location>
</feature>
<feature type="domain" description="Phosphatidate phosphatase APP1 catalytic" evidence="2">
    <location>
        <begin position="192"/>
        <end position="343"/>
    </location>
</feature>
<dbReference type="InterPro" id="IPR052935">
    <property type="entry name" value="Mg2+_PAP"/>
</dbReference>
<feature type="compositionally biased region" description="Low complexity" evidence="1">
    <location>
        <begin position="1"/>
        <end position="15"/>
    </location>
</feature>
<dbReference type="EMBL" id="CP074405">
    <property type="protein sequence ID" value="QVI60827.1"/>
    <property type="molecule type" value="Genomic_DNA"/>
</dbReference>
<organism evidence="3 4">
    <name type="scientific">Cellulomonas wangleii</name>
    <dbReference type="NCBI Taxonomy" id="2816956"/>
    <lineage>
        <taxon>Bacteria</taxon>
        <taxon>Bacillati</taxon>
        <taxon>Actinomycetota</taxon>
        <taxon>Actinomycetes</taxon>
        <taxon>Micrococcales</taxon>
        <taxon>Cellulomonadaceae</taxon>
        <taxon>Cellulomonas</taxon>
    </lineage>
</organism>
<dbReference type="Proteomes" id="UP000677804">
    <property type="component" value="Chromosome"/>
</dbReference>
<dbReference type="InterPro" id="IPR019236">
    <property type="entry name" value="APP1_cat"/>
</dbReference>
<name>A0ABX8D476_9CELL</name>
<accession>A0ABX8D476</accession>
<reference evidence="3 4" key="1">
    <citation type="submission" date="2021-05" db="EMBL/GenBank/DDBJ databases">
        <title>Novel species in genus Cellulomonas.</title>
        <authorList>
            <person name="Zhang G."/>
        </authorList>
    </citation>
    <scope>NUCLEOTIDE SEQUENCE [LARGE SCALE GENOMIC DNA]</scope>
    <source>
        <strain evidence="4">zg-ZUI222</strain>
    </source>
</reference>
<evidence type="ECO:0000256" key="1">
    <source>
        <dbReference type="SAM" id="MobiDB-lite"/>
    </source>
</evidence>
<gene>
    <name evidence="3" type="ORF">KG103_09670</name>
</gene>
<feature type="region of interest" description="Disordered" evidence="1">
    <location>
        <begin position="1"/>
        <end position="41"/>
    </location>
</feature>
<evidence type="ECO:0000259" key="2">
    <source>
        <dbReference type="Pfam" id="PF09949"/>
    </source>
</evidence>
<keyword evidence="4" id="KW-1185">Reference proteome</keyword>
<evidence type="ECO:0000313" key="3">
    <source>
        <dbReference type="EMBL" id="QVI60827.1"/>
    </source>
</evidence>
<dbReference type="PANTHER" id="PTHR28208">
    <property type="entry name" value="PHOSPHATIDATE PHOSPHATASE APP1"/>
    <property type="match status" value="1"/>
</dbReference>
<dbReference type="Pfam" id="PF09949">
    <property type="entry name" value="APP1_cat"/>
    <property type="match status" value="1"/>
</dbReference>
<evidence type="ECO:0000313" key="4">
    <source>
        <dbReference type="Proteomes" id="UP000677804"/>
    </source>
</evidence>
<dbReference type="PANTHER" id="PTHR28208:SF3">
    <property type="entry name" value="PHOSPHATIDATE PHOSPHATASE APP1"/>
    <property type="match status" value="1"/>
</dbReference>
<sequence length="397" mass="42975">MTPRHAAASAPAAPAGPGGQEDDGLRAGRVTPRLENPDGSPVQRLHVAARFEDRFDAVLARVLRRRGWTVRVVGYAGYGSGGKVRVLARTLLASPTVRQRDLPDAGGGAQTGERPAPTVRGWRSFFTAPVAGAPVEVEVGGRKHRLTTDRGGYVDAMVDADLPPGWHDITLTSVDDARTTARVVVVGPEPTVGIVSDIDDTVMVTRLPRPLVAAWNVFVRHENAREAVPGMSRLYHALRADHPGAPVVYLSTGAWNAAPAIGRFLRRHDYPAGPLLLTDWGPTNTGLFRSGPRHKVAELRRLFTDLPQVRWVLVGDDGQHDPQIYAGAVEHHPDRVEAVLIRQLTPGEHVLSHGMPVATPEQEESEERADEEPGLDVLTGEDGEQLLQRAREAGLAR</sequence>
<protein>
    <submittedName>
        <fullName evidence="3">DUF2183 domain-containing protein</fullName>
    </submittedName>
</protein>
<feature type="compositionally biased region" description="Acidic residues" evidence="1">
    <location>
        <begin position="361"/>
        <end position="384"/>
    </location>
</feature>
<proteinExistence type="predicted"/>